<feature type="region of interest" description="Disordered" evidence="1">
    <location>
        <begin position="1"/>
        <end position="64"/>
    </location>
</feature>
<feature type="compositionally biased region" description="Basic and acidic residues" evidence="1">
    <location>
        <begin position="8"/>
        <end position="33"/>
    </location>
</feature>
<dbReference type="PANTHER" id="PTHR37187:SF7">
    <property type="entry name" value="EXPRESSED PROTEIN"/>
    <property type="match status" value="1"/>
</dbReference>
<dbReference type="AlphaFoldDB" id="A0AAD9XMM0"/>
<protein>
    <submittedName>
        <fullName evidence="2">Uncharacterized protein</fullName>
    </submittedName>
</protein>
<evidence type="ECO:0000313" key="3">
    <source>
        <dbReference type="Proteomes" id="UP001280121"/>
    </source>
</evidence>
<gene>
    <name evidence="2" type="ORF">Ddye_000602</name>
</gene>
<name>A0AAD9XMM0_9ROSI</name>
<comment type="caution">
    <text evidence="2">The sequence shown here is derived from an EMBL/GenBank/DDBJ whole genome shotgun (WGS) entry which is preliminary data.</text>
</comment>
<accession>A0AAD9XMM0</accession>
<dbReference type="EMBL" id="JANJYI010000001">
    <property type="protein sequence ID" value="KAK2662028.1"/>
    <property type="molecule type" value="Genomic_DNA"/>
</dbReference>
<keyword evidence="3" id="KW-1185">Reference proteome</keyword>
<dbReference type="PANTHER" id="PTHR37187">
    <property type="entry name" value="EXPRESSED PROTEIN"/>
    <property type="match status" value="1"/>
</dbReference>
<proteinExistence type="predicted"/>
<dbReference type="Proteomes" id="UP001280121">
    <property type="component" value="Unassembled WGS sequence"/>
</dbReference>
<evidence type="ECO:0000313" key="2">
    <source>
        <dbReference type="EMBL" id="KAK2662028.1"/>
    </source>
</evidence>
<reference evidence="2" key="1">
    <citation type="journal article" date="2023" name="Plant J.">
        <title>Genome sequences and population genomics provide insights into the demographic history, inbreeding, and mutation load of two 'living fossil' tree species of Dipteronia.</title>
        <authorList>
            <person name="Feng Y."/>
            <person name="Comes H.P."/>
            <person name="Chen J."/>
            <person name="Zhu S."/>
            <person name="Lu R."/>
            <person name="Zhang X."/>
            <person name="Li P."/>
            <person name="Qiu J."/>
            <person name="Olsen K.M."/>
            <person name="Qiu Y."/>
        </authorList>
    </citation>
    <scope>NUCLEOTIDE SEQUENCE</scope>
    <source>
        <strain evidence="2">KIB01</strain>
    </source>
</reference>
<organism evidence="2 3">
    <name type="scientific">Dipteronia dyeriana</name>
    <dbReference type="NCBI Taxonomy" id="168575"/>
    <lineage>
        <taxon>Eukaryota</taxon>
        <taxon>Viridiplantae</taxon>
        <taxon>Streptophyta</taxon>
        <taxon>Embryophyta</taxon>
        <taxon>Tracheophyta</taxon>
        <taxon>Spermatophyta</taxon>
        <taxon>Magnoliopsida</taxon>
        <taxon>eudicotyledons</taxon>
        <taxon>Gunneridae</taxon>
        <taxon>Pentapetalae</taxon>
        <taxon>rosids</taxon>
        <taxon>malvids</taxon>
        <taxon>Sapindales</taxon>
        <taxon>Sapindaceae</taxon>
        <taxon>Hippocastanoideae</taxon>
        <taxon>Acereae</taxon>
        <taxon>Dipteronia</taxon>
    </lineage>
</organism>
<sequence>MEESSNGKLEEIPRVVESEDKKKDSYGELKTEVESVTVSVVDENSATLNENHDEEPNEKSPPQVVDSVEFQEEKEVTISVVDPVAQSEELISDGEEAAAVVQIIEVLEDVTLLDSNETEEASNEINGIPEEVSKEALKVSEEATVLASDENNGISPVLPEVVSKVIEEIKLPSLEENGELTLPVAINEEKSKEIEETKLPVSIQNTGESSYTADKEYKQEVNKSLPALANSGNVEDITGAHEIADKLEISENNGNSPIIFLNQRTIRPTSWRSCCGLFDVLSGSDR</sequence>
<evidence type="ECO:0000256" key="1">
    <source>
        <dbReference type="SAM" id="MobiDB-lite"/>
    </source>
</evidence>